<dbReference type="EMBL" id="UOGK01000488">
    <property type="protein sequence ID" value="VAX41089.1"/>
    <property type="molecule type" value="Genomic_DNA"/>
</dbReference>
<proteinExistence type="predicted"/>
<accession>A0A3B1DFH0</accession>
<dbReference type="AlphaFoldDB" id="A0A3B1DFH0"/>
<sequence length="209" mass="22224">MKIILDDTPLTDTPAATATLAEAIAAAAERAASLDRVIVDIFADGRAVSAEELDDEATMAHPCEEVRLTTAEPRAFVQVTMVDAAEALGGARAEQQRAAELVEAGSTTEAYEALELALALWQSARQSLDQGAQLIGLDLSTLPLKHPDILPEAIAKLSAALEEVRRSVGAQDWASLSDVLLYDLDDLVGEWQQLLRDVAGHIAQNVKGS</sequence>
<protein>
    <submittedName>
        <fullName evidence="1">Uncharacterized protein</fullName>
    </submittedName>
</protein>
<gene>
    <name evidence="1" type="ORF">MNBD_PLANCTO03-395</name>
</gene>
<organism evidence="1">
    <name type="scientific">hydrothermal vent metagenome</name>
    <dbReference type="NCBI Taxonomy" id="652676"/>
    <lineage>
        <taxon>unclassified sequences</taxon>
        <taxon>metagenomes</taxon>
        <taxon>ecological metagenomes</taxon>
    </lineage>
</organism>
<name>A0A3B1DFH0_9ZZZZ</name>
<reference evidence="1" key="1">
    <citation type="submission" date="2018-06" db="EMBL/GenBank/DDBJ databases">
        <authorList>
            <person name="Zhirakovskaya E."/>
        </authorList>
    </citation>
    <scope>NUCLEOTIDE SEQUENCE</scope>
</reference>
<evidence type="ECO:0000313" key="1">
    <source>
        <dbReference type="EMBL" id="VAX41089.1"/>
    </source>
</evidence>